<evidence type="ECO:0000313" key="1">
    <source>
        <dbReference type="Proteomes" id="UP000046395"/>
    </source>
</evidence>
<name>A0A5S6QP27_TRIMR</name>
<sequence>MEIEEIASMLKIISICVECESSDVERWLGCDSEDQNFQMMNDEEIVESPIRRKTKKSRTRRKRSRRLFLRIMLPFNTYNRL</sequence>
<protein>
    <submittedName>
        <fullName evidence="2">Uncharacterized protein</fullName>
    </submittedName>
</protein>
<accession>A0A5S6QP27</accession>
<reference evidence="2" key="1">
    <citation type="submission" date="2019-12" db="UniProtKB">
        <authorList>
            <consortium name="WormBaseParasite"/>
        </authorList>
    </citation>
    <scope>IDENTIFICATION</scope>
</reference>
<dbReference type="WBParaSite" id="TMUE_2000008985.1">
    <property type="protein sequence ID" value="TMUE_2000008985.1"/>
    <property type="gene ID" value="WBGene00300471"/>
</dbReference>
<organism evidence="1 2">
    <name type="scientific">Trichuris muris</name>
    <name type="common">Mouse whipworm</name>
    <dbReference type="NCBI Taxonomy" id="70415"/>
    <lineage>
        <taxon>Eukaryota</taxon>
        <taxon>Metazoa</taxon>
        <taxon>Ecdysozoa</taxon>
        <taxon>Nematoda</taxon>
        <taxon>Enoplea</taxon>
        <taxon>Dorylaimia</taxon>
        <taxon>Trichinellida</taxon>
        <taxon>Trichuridae</taxon>
        <taxon>Trichuris</taxon>
    </lineage>
</organism>
<keyword evidence="1" id="KW-1185">Reference proteome</keyword>
<dbReference type="Proteomes" id="UP000046395">
    <property type="component" value="Unassembled WGS sequence"/>
</dbReference>
<proteinExistence type="predicted"/>
<evidence type="ECO:0000313" key="2">
    <source>
        <dbReference type="WBParaSite" id="TMUE_2000008985.1"/>
    </source>
</evidence>
<dbReference type="AlphaFoldDB" id="A0A5S6QP27"/>